<dbReference type="EMBL" id="JBBPHU010000009">
    <property type="protein sequence ID" value="KAK7513747.1"/>
    <property type="molecule type" value="Genomic_DNA"/>
</dbReference>
<feature type="compositionally biased region" description="Low complexity" evidence="1">
    <location>
        <begin position="32"/>
        <end position="45"/>
    </location>
</feature>
<comment type="caution">
    <text evidence="3">The sequence shown here is derived from an EMBL/GenBank/DDBJ whole genome shotgun (WGS) entry which is preliminary data.</text>
</comment>
<protein>
    <submittedName>
        <fullName evidence="3">Uncharacterized protein</fullName>
    </submittedName>
</protein>
<evidence type="ECO:0000256" key="1">
    <source>
        <dbReference type="SAM" id="MobiDB-lite"/>
    </source>
</evidence>
<evidence type="ECO:0000256" key="2">
    <source>
        <dbReference type="SAM" id="Phobius"/>
    </source>
</evidence>
<name>A0ABR1KIX5_9PEZI</name>
<dbReference type="Proteomes" id="UP001363622">
    <property type="component" value="Unassembled WGS sequence"/>
</dbReference>
<keyword evidence="2" id="KW-0472">Membrane</keyword>
<feature type="compositionally biased region" description="Low complexity" evidence="1">
    <location>
        <begin position="1"/>
        <end position="13"/>
    </location>
</feature>
<accession>A0ABR1KIX5</accession>
<organism evidence="3 4">
    <name type="scientific">Phyllosticta citriasiana</name>
    <dbReference type="NCBI Taxonomy" id="595635"/>
    <lineage>
        <taxon>Eukaryota</taxon>
        <taxon>Fungi</taxon>
        <taxon>Dikarya</taxon>
        <taxon>Ascomycota</taxon>
        <taxon>Pezizomycotina</taxon>
        <taxon>Dothideomycetes</taxon>
        <taxon>Dothideomycetes incertae sedis</taxon>
        <taxon>Botryosphaeriales</taxon>
        <taxon>Phyllostictaceae</taxon>
        <taxon>Phyllosticta</taxon>
    </lineage>
</organism>
<evidence type="ECO:0000313" key="4">
    <source>
        <dbReference type="Proteomes" id="UP001363622"/>
    </source>
</evidence>
<feature type="region of interest" description="Disordered" evidence="1">
    <location>
        <begin position="1"/>
        <end position="78"/>
    </location>
</feature>
<sequence length="339" mass="37768">MASRRTSTRSFTSKLNSEPSSYQSGVWEGRISHGSSSSSSSGSISEAALPPQYMPSPIPETPNGQPKRHKKPRRPRRPSLISAPLGTFALIPQLIALGLVFSALMGKLLLDYFGTPSDSITPAPADFGWIEYIPHARVSVARFSSAATAQKGGDEDVAFALASPRHFGFARAAWRVFGAVDANANWTDPRKTQPTERESFACRERLRAEYARLAGIWSPLRAEYVNRTISSYEKRMEHRLLLKFAQSHLQLQILRLKLTLSLSLHAFSLSRTLLFNSTKTPSQLHILDLQAFGLSARTLLRSLQLLTQILHLRTISKNRREQAFVLNDQSLRGRSTEAQ</sequence>
<reference evidence="3 4" key="1">
    <citation type="submission" date="2024-04" db="EMBL/GenBank/DDBJ databases">
        <title>Phyllosticta paracitricarpa is synonymous to the EU quarantine fungus P. citricarpa based on phylogenomic analyses.</title>
        <authorList>
            <consortium name="Lawrence Berkeley National Laboratory"/>
            <person name="Van Ingen-Buijs V.A."/>
            <person name="Van Westerhoven A.C."/>
            <person name="Haridas S."/>
            <person name="Skiadas P."/>
            <person name="Martin F."/>
            <person name="Groenewald J.Z."/>
            <person name="Crous P.W."/>
            <person name="Seidl M.F."/>
        </authorList>
    </citation>
    <scope>NUCLEOTIDE SEQUENCE [LARGE SCALE GENOMIC DNA]</scope>
    <source>
        <strain evidence="3 4">CBS 123371</strain>
    </source>
</reference>
<feature type="compositionally biased region" description="Polar residues" evidence="1">
    <location>
        <begin position="14"/>
        <end position="24"/>
    </location>
</feature>
<gene>
    <name evidence="3" type="ORF">IWZ03DRAFT_425187</name>
</gene>
<keyword evidence="4" id="KW-1185">Reference proteome</keyword>
<keyword evidence="2" id="KW-1133">Transmembrane helix</keyword>
<feature type="compositionally biased region" description="Basic residues" evidence="1">
    <location>
        <begin position="66"/>
        <end position="77"/>
    </location>
</feature>
<proteinExistence type="predicted"/>
<evidence type="ECO:0000313" key="3">
    <source>
        <dbReference type="EMBL" id="KAK7513747.1"/>
    </source>
</evidence>
<feature type="transmembrane region" description="Helical" evidence="2">
    <location>
        <begin position="80"/>
        <end position="105"/>
    </location>
</feature>
<keyword evidence="2" id="KW-0812">Transmembrane</keyword>